<evidence type="ECO:0000259" key="1">
    <source>
        <dbReference type="PROSITE" id="PS51717"/>
    </source>
</evidence>
<keyword evidence="3" id="KW-1185">Reference proteome</keyword>
<feature type="domain" description="VLIG-type G" evidence="1">
    <location>
        <begin position="305"/>
        <end position="386"/>
    </location>
</feature>
<dbReference type="AlphaFoldDB" id="G4YJS6"/>
<sequence length="557" mass="62523">MFTIKNRSVIQISTGNERTYVNLVHFPANADGPSSRASEMVISTFGKVPSLCDFNYQSRSMVFLSADSVGIYKFDETFKRMDCVKVVDLGVHSTLTAPFNDMLLLGRTVYVTEPTRCRHQFDTDTSRSRLMGFSDDLAIGAVLVTACADGSFQGKLSCVALDAYRQLPVAPLGDTFLTNEVQAECVNGHVFVFDPLARKLHAFSVDVTVRSDSYSMRHGEKCLRKEHWMYTFYHVFENEKSMVAFLQTLVTFLPIQICRAEANALTVLRDGLDPSFDVAEVEQESADIAESTRFGLLSPLLSAWEGRVVVITSMGKQSTGKSYFLNHLTGSSFAIAGNRCTDGAWMTLRIMKDVLLVVLDFEGLGSFERTDQEDVFLAVLNASLSMFTIFRMEMRLDKEIDKLFTKFQKGMDLLKQDKRLFRGIFYMSVKDINPNDGRDVLSEFTGKIRNLLKATSGQNFLTNMYSGKVSISCSPPLGTPGYYESLLHAKKLVKKVITQQGEAEHGFRSGRAFHDFIRLVLAKMSILDWTTVEETAQQLQMKELHRNLPGIIRTGIL</sequence>
<dbReference type="InterPro" id="IPR027417">
    <property type="entry name" value="P-loop_NTPase"/>
</dbReference>
<dbReference type="RefSeq" id="XP_009513908.1">
    <property type="nucleotide sequence ID" value="XM_009515613.1"/>
</dbReference>
<dbReference type="InParanoid" id="G4YJS6"/>
<name>G4YJS6_PHYSP</name>
<dbReference type="Proteomes" id="UP000002640">
    <property type="component" value="Unassembled WGS sequence"/>
</dbReference>
<dbReference type="PANTHER" id="PTHR22796:SF1">
    <property type="entry name" value="VWFA DOMAIN-CONTAINING PROTEIN"/>
    <property type="match status" value="1"/>
</dbReference>
<dbReference type="GO" id="GO:0005525">
    <property type="term" value="F:GTP binding"/>
    <property type="evidence" value="ECO:0007669"/>
    <property type="project" value="InterPro"/>
</dbReference>
<proteinExistence type="predicted"/>
<feature type="non-terminal residue" evidence="2">
    <location>
        <position position="557"/>
    </location>
</feature>
<evidence type="ECO:0000313" key="2">
    <source>
        <dbReference type="EMBL" id="EGZ26633.1"/>
    </source>
</evidence>
<dbReference type="PROSITE" id="PS51717">
    <property type="entry name" value="G_VLIG"/>
    <property type="match status" value="1"/>
</dbReference>
<dbReference type="STRING" id="1094619.G4YJS6"/>
<dbReference type="InterPro" id="IPR030383">
    <property type="entry name" value="G_VLIG_dom"/>
</dbReference>
<gene>
    <name evidence="2" type="ORF">PHYSODRAFT_477348</name>
</gene>
<dbReference type="EMBL" id="JH159151">
    <property type="protein sequence ID" value="EGZ26633.1"/>
    <property type="molecule type" value="Genomic_DNA"/>
</dbReference>
<reference evidence="2 3" key="1">
    <citation type="journal article" date="2006" name="Science">
        <title>Phytophthora genome sequences uncover evolutionary origins and mechanisms of pathogenesis.</title>
        <authorList>
            <person name="Tyler B.M."/>
            <person name="Tripathy S."/>
            <person name="Zhang X."/>
            <person name="Dehal P."/>
            <person name="Jiang R.H."/>
            <person name="Aerts A."/>
            <person name="Arredondo F.D."/>
            <person name="Baxter L."/>
            <person name="Bensasson D."/>
            <person name="Beynon J.L."/>
            <person name="Chapman J."/>
            <person name="Damasceno C.M."/>
            <person name="Dorrance A.E."/>
            <person name="Dou D."/>
            <person name="Dickerman A.W."/>
            <person name="Dubchak I.L."/>
            <person name="Garbelotto M."/>
            <person name="Gijzen M."/>
            <person name="Gordon S.G."/>
            <person name="Govers F."/>
            <person name="Grunwald N.J."/>
            <person name="Huang W."/>
            <person name="Ivors K.L."/>
            <person name="Jones R.W."/>
            <person name="Kamoun S."/>
            <person name="Krampis K."/>
            <person name="Lamour K.H."/>
            <person name="Lee M.K."/>
            <person name="McDonald W.H."/>
            <person name="Medina M."/>
            <person name="Meijer H.J."/>
            <person name="Nordberg E.K."/>
            <person name="Maclean D.J."/>
            <person name="Ospina-Giraldo M.D."/>
            <person name="Morris P.F."/>
            <person name="Phuntumart V."/>
            <person name="Putnam N.H."/>
            <person name="Rash S."/>
            <person name="Rose J.K."/>
            <person name="Sakihama Y."/>
            <person name="Salamov A.A."/>
            <person name="Savidor A."/>
            <person name="Scheuring C.F."/>
            <person name="Smith B.M."/>
            <person name="Sobral B.W."/>
            <person name="Terry A."/>
            <person name="Torto-Alalibo T.A."/>
            <person name="Win J."/>
            <person name="Xu Z."/>
            <person name="Zhang H."/>
            <person name="Grigoriev I.V."/>
            <person name="Rokhsar D.S."/>
            <person name="Boore J.L."/>
        </authorList>
    </citation>
    <scope>NUCLEOTIDE SEQUENCE [LARGE SCALE GENOMIC DNA]</scope>
    <source>
        <strain evidence="2 3">P6497</strain>
    </source>
</reference>
<dbReference type="InterPro" id="IPR015894">
    <property type="entry name" value="Guanylate-bd_N"/>
</dbReference>
<dbReference type="OMA" id="ICAYELN"/>
<dbReference type="GO" id="GO:0003924">
    <property type="term" value="F:GTPase activity"/>
    <property type="evidence" value="ECO:0007669"/>
    <property type="project" value="InterPro"/>
</dbReference>
<accession>G4YJS6</accession>
<dbReference type="SUPFAM" id="SSF52540">
    <property type="entry name" value="P-loop containing nucleoside triphosphate hydrolases"/>
    <property type="match status" value="1"/>
</dbReference>
<organism evidence="2 3">
    <name type="scientific">Phytophthora sojae (strain P6497)</name>
    <name type="common">Soybean stem and root rot agent</name>
    <name type="synonym">Phytophthora megasperma f. sp. glycines</name>
    <dbReference type="NCBI Taxonomy" id="1094619"/>
    <lineage>
        <taxon>Eukaryota</taxon>
        <taxon>Sar</taxon>
        <taxon>Stramenopiles</taxon>
        <taxon>Oomycota</taxon>
        <taxon>Peronosporomycetes</taxon>
        <taxon>Peronosporales</taxon>
        <taxon>Peronosporaceae</taxon>
        <taxon>Phytophthora</taxon>
    </lineage>
</organism>
<dbReference type="Gene3D" id="3.40.50.300">
    <property type="entry name" value="P-loop containing nucleotide triphosphate hydrolases"/>
    <property type="match status" value="1"/>
</dbReference>
<dbReference type="GeneID" id="20654877"/>
<protein>
    <recommendedName>
        <fullName evidence="1">VLIG-type G domain-containing protein</fullName>
    </recommendedName>
</protein>
<dbReference type="Pfam" id="PF02263">
    <property type="entry name" value="GBP"/>
    <property type="match status" value="1"/>
</dbReference>
<dbReference type="PANTHER" id="PTHR22796">
    <property type="entry name" value="URG4-RELATED"/>
    <property type="match status" value="1"/>
</dbReference>
<evidence type="ECO:0000313" key="3">
    <source>
        <dbReference type="Proteomes" id="UP000002640"/>
    </source>
</evidence>
<dbReference type="KEGG" id="psoj:PHYSODRAFT_477348"/>